<name>A0A8T4IBC9_9SPHN</name>
<keyword evidence="1" id="KW-0175">Coiled coil</keyword>
<proteinExistence type="predicted"/>
<dbReference type="Proteomes" id="UP000676996">
    <property type="component" value="Unassembled WGS sequence"/>
</dbReference>
<dbReference type="RefSeq" id="WP_284052415.1">
    <property type="nucleotide sequence ID" value="NZ_JAGRQC010000001.1"/>
</dbReference>
<dbReference type="EMBL" id="JAGRQC010000001">
    <property type="protein sequence ID" value="MBR0551124.1"/>
    <property type="molecule type" value="Genomic_DNA"/>
</dbReference>
<sequence>MAGYGFKGMGWLLSFMVVAPSCYLVTSQVAAERARVQSVKRAIADAKNDIRNLNIEFKTRSNMAQLERWNTDLLALQAPTAGQYLDAGAVGVAQLDSGNRGQVMQYASYDFADAPHASTAAGEGQAQQSDAPTVSRAVETRTASADDNGSAVMQTASVQHDKHPAADRTQPIKEQKVAMLDEKLLSDSTLGDLARRARIESAVLR</sequence>
<organism evidence="3 4">
    <name type="scientific">Stakelama marina</name>
    <dbReference type="NCBI Taxonomy" id="2826939"/>
    <lineage>
        <taxon>Bacteria</taxon>
        <taxon>Pseudomonadati</taxon>
        <taxon>Pseudomonadota</taxon>
        <taxon>Alphaproteobacteria</taxon>
        <taxon>Sphingomonadales</taxon>
        <taxon>Sphingomonadaceae</taxon>
        <taxon>Stakelama</taxon>
    </lineage>
</organism>
<reference evidence="3" key="1">
    <citation type="submission" date="2021-04" db="EMBL/GenBank/DDBJ databases">
        <title>Ouciella asimina sp. nov., isolated from the surface seawater in the hydrothermal field of Okinawa Trough.</title>
        <authorList>
            <person name="Shuang W."/>
        </authorList>
    </citation>
    <scope>NUCLEOTIDE SEQUENCE</scope>
    <source>
        <strain evidence="3">LXI357</strain>
    </source>
</reference>
<keyword evidence="4" id="KW-1185">Reference proteome</keyword>
<dbReference type="AlphaFoldDB" id="A0A8T4IBC9"/>
<feature type="coiled-coil region" evidence="1">
    <location>
        <begin position="29"/>
        <end position="56"/>
    </location>
</feature>
<feature type="region of interest" description="Disordered" evidence="2">
    <location>
        <begin position="142"/>
        <end position="171"/>
    </location>
</feature>
<evidence type="ECO:0000313" key="4">
    <source>
        <dbReference type="Proteomes" id="UP000676996"/>
    </source>
</evidence>
<gene>
    <name evidence="3" type="ORF">J7S20_01240</name>
</gene>
<evidence type="ECO:0008006" key="5">
    <source>
        <dbReference type="Google" id="ProtNLM"/>
    </source>
</evidence>
<comment type="caution">
    <text evidence="3">The sequence shown here is derived from an EMBL/GenBank/DDBJ whole genome shotgun (WGS) entry which is preliminary data.</text>
</comment>
<evidence type="ECO:0000256" key="1">
    <source>
        <dbReference type="SAM" id="Coils"/>
    </source>
</evidence>
<evidence type="ECO:0000256" key="2">
    <source>
        <dbReference type="SAM" id="MobiDB-lite"/>
    </source>
</evidence>
<protein>
    <recommendedName>
        <fullName evidence="5">Colicin transporter</fullName>
    </recommendedName>
</protein>
<feature type="compositionally biased region" description="Polar residues" evidence="2">
    <location>
        <begin position="142"/>
        <end position="158"/>
    </location>
</feature>
<feature type="compositionally biased region" description="Basic and acidic residues" evidence="2">
    <location>
        <begin position="159"/>
        <end position="171"/>
    </location>
</feature>
<accession>A0A8T4IBC9</accession>
<evidence type="ECO:0000313" key="3">
    <source>
        <dbReference type="EMBL" id="MBR0551124.1"/>
    </source>
</evidence>